<evidence type="ECO:0000313" key="2">
    <source>
        <dbReference type="Proteomes" id="UP000281553"/>
    </source>
</evidence>
<name>A0A3P7NRW1_DIBLA</name>
<accession>A0A3P7NRW1</accession>
<gene>
    <name evidence="1" type="ORF">DILT_LOCUS7630</name>
</gene>
<proteinExistence type="predicted"/>
<dbReference type="Proteomes" id="UP000281553">
    <property type="component" value="Unassembled WGS sequence"/>
</dbReference>
<sequence>MRCSILLRHLENKEQPAASIFVLLHQTDVVFQDASGATCPPLRIFMNLLQKLSDGIDNLASYYFARCFSDLNEAPVTGMEWKKFETFGECLSQKLQTASSVVKFRQKLRSLKEAMLNDLPTLVSVTAADGEWACVDKATQMYNALSRTVLKGDIVGIREVDGGQVLISVRPAGPSTSISGTDSLHRPARLVATLKQSIRATNSCREHSSFGRPCL</sequence>
<protein>
    <submittedName>
        <fullName evidence="1">Uncharacterized protein</fullName>
    </submittedName>
</protein>
<reference evidence="1 2" key="1">
    <citation type="submission" date="2018-11" db="EMBL/GenBank/DDBJ databases">
        <authorList>
            <consortium name="Pathogen Informatics"/>
        </authorList>
    </citation>
    <scope>NUCLEOTIDE SEQUENCE [LARGE SCALE GENOMIC DNA]</scope>
</reference>
<dbReference type="AlphaFoldDB" id="A0A3P7NRW1"/>
<evidence type="ECO:0000313" key="1">
    <source>
        <dbReference type="EMBL" id="VDN11799.1"/>
    </source>
</evidence>
<dbReference type="EMBL" id="UYRU01052292">
    <property type="protein sequence ID" value="VDN11799.1"/>
    <property type="molecule type" value="Genomic_DNA"/>
</dbReference>
<feature type="non-terminal residue" evidence="1">
    <location>
        <position position="215"/>
    </location>
</feature>
<keyword evidence="2" id="KW-1185">Reference proteome</keyword>
<organism evidence="1 2">
    <name type="scientific">Dibothriocephalus latus</name>
    <name type="common">Fish tapeworm</name>
    <name type="synonym">Diphyllobothrium latum</name>
    <dbReference type="NCBI Taxonomy" id="60516"/>
    <lineage>
        <taxon>Eukaryota</taxon>
        <taxon>Metazoa</taxon>
        <taxon>Spiralia</taxon>
        <taxon>Lophotrochozoa</taxon>
        <taxon>Platyhelminthes</taxon>
        <taxon>Cestoda</taxon>
        <taxon>Eucestoda</taxon>
        <taxon>Diphyllobothriidea</taxon>
        <taxon>Diphyllobothriidae</taxon>
        <taxon>Dibothriocephalus</taxon>
    </lineage>
</organism>